<gene>
    <name evidence="9" type="ORF">SAMN04489719_2316</name>
</gene>
<feature type="transmembrane region" description="Helical" evidence="8">
    <location>
        <begin position="33"/>
        <end position="51"/>
    </location>
</feature>
<dbReference type="OrthoDB" id="21828at2"/>
<keyword evidence="4 7" id="KW-0812">Transmembrane</keyword>
<evidence type="ECO:0000313" key="9">
    <source>
        <dbReference type="EMBL" id="SDS43603.1"/>
    </source>
</evidence>
<dbReference type="GO" id="GO:0005886">
    <property type="term" value="C:plasma membrane"/>
    <property type="evidence" value="ECO:0007669"/>
    <property type="project" value="UniProtKB-SubCell"/>
</dbReference>
<dbReference type="PANTHER" id="PTHR30561:SF0">
    <property type="entry name" value="GUANIDINIUM EXPORTER"/>
    <property type="match status" value="1"/>
</dbReference>
<keyword evidence="3" id="KW-1003">Cell membrane</keyword>
<keyword evidence="5 8" id="KW-1133">Transmembrane helix</keyword>
<dbReference type="Gene3D" id="1.10.3730.20">
    <property type="match status" value="1"/>
</dbReference>
<sequence>MSWVILIASGLLEAVWAAAMQASKGFRRWRPTVLFVVAMAASMGGLAWAMLEIPTGTAYAVWVGVGAVATVLLQLARGKERLTLVRSLLLVLLVGCLVGLKLVS</sequence>
<evidence type="ECO:0000256" key="3">
    <source>
        <dbReference type="ARBA" id="ARBA00022475"/>
    </source>
</evidence>
<dbReference type="PANTHER" id="PTHR30561">
    <property type="entry name" value="SMR FAMILY PROTON-DEPENDENT DRUG EFFLUX TRANSPORTER SUGE"/>
    <property type="match status" value="1"/>
</dbReference>
<dbReference type="SUPFAM" id="SSF103481">
    <property type="entry name" value="Multidrug resistance efflux transporter EmrE"/>
    <property type="match status" value="1"/>
</dbReference>
<feature type="transmembrane region" description="Helical" evidence="8">
    <location>
        <begin position="58"/>
        <end position="76"/>
    </location>
</feature>
<keyword evidence="6 8" id="KW-0472">Membrane</keyword>
<evidence type="ECO:0000256" key="4">
    <source>
        <dbReference type="ARBA" id="ARBA00022692"/>
    </source>
</evidence>
<dbReference type="GO" id="GO:0022857">
    <property type="term" value="F:transmembrane transporter activity"/>
    <property type="evidence" value="ECO:0007669"/>
    <property type="project" value="InterPro"/>
</dbReference>
<evidence type="ECO:0000256" key="7">
    <source>
        <dbReference type="RuleBase" id="RU003942"/>
    </source>
</evidence>
<comment type="subcellular location">
    <subcellularLocation>
        <location evidence="1 7">Cell membrane</location>
        <topology evidence="1 7">Multi-pass membrane protein</topology>
    </subcellularLocation>
</comment>
<dbReference type="Pfam" id="PF00893">
    <property type="entry name" value="Multi_Drug_Res"/>
    <property type="match status" value="1"/>
</dbReference>
<dbReference type="EMBL" id="LT629734">
    <property type="protein sequence ID" value="SDS43603.1"/>
    <property type="molecule type" value="Genomic_DNA"/>
</dbReference>
<protein>
    <submittedName>
        <fullName evidence="9">Quaternary ammonium compound-resistance protein SugE</fullName>
    </submittedName>
</protein>
<evidence type="ECO:0000256" key="8">
    <source>
        <dbReference type="SAM" id="Phobius"/>
    </source>
</evidence>
<accession>A0A1H1S6S2</accession>
<dbReference type="InterPro" id="IPR037185">
    <property type="entry name" value="EmrE-like"/>
</dbReference>
<comment type="similarity">
    <text evidence="7">Belongs to the drug/metabolite transporter (DMT) superfamily. Small multidrug resistance (SMR) (TC 2.A.7.1) family.</text>
</comment>
<keyword evidence="10" id="KW-1185">Reference proteome</keyword>
<organism evidence="9 10">
    <name type="scientific">Agrococcus carbonis</name>
    <dbReference type="NCBI Taxonomy" id="684552"/>
    <lineage>
        <taxon>Bacteria</taxon>
        <taxon>Bacillati</taxon>
        <taxon>Actinomycetota</taxon>
        <taxon>Actinomycetes</taxon>
        <taxon>Micrococcales</taxon>
        <taxon>Microbacteriaceae</taxon>
        <taxon>Agrococcus</taxon>
    </lineage>
</organism>
<proteinExistence type="inferred from homology"/>
<dbReference type="InterPro" id="IPR000390">
    <property type="entry name" value="Small_drug/metabolite_transptr"/>
</dbReference>
<dbReference type="InterPro" id="IPR045324">
    <property type="entry name" value="Small_multidrug_res"/>
</dbReference>
<dbReference type="RefSeq" id="WP_092667143.1">
    <property type="nucleotide sequence ID" value="NZ_LT629734.1"/>
</dbReference>
<evidence type="ECO:0000313" key="10">
    <source>
        <dbReference type="Proteomes" id="UP000199649"/>
    </source>
</evidence>
<dbReference type="Proteomes" id="UP000199649">
    <property type="component" value="Chromosome I"/>
</dbReference>
<keyword evidence="2" id="KW-0813">Transport</keyword>
<evidence type="ECO:0000256" key="5">
    <source>
        <dbReference type="ARBA" id="ARBA00022989"/>
    </source>
</evidence>
<evidence type="ECO:0000256" key="1">
    <source>
        <dbReference type="ARBA" id="ARBA00004651"/>
    </source>
</evidence>
<reference evidence="10" key="1">
    <citation type="submission" date="2016-10" db="EMBL/GenBank/DDBJ databases">
        <authorList>
            <person name="Varghese N."/>
            <person name="Submissions S."/>
        </authorList>
    </citation>
    <scope>NUCLEOTIDE SEQUENCE [LARGE SCALE GENOMIC DNA]</scope>
    <source>
        <strain evidence="10">DSM 22965</strain>
    </source>
</reference>
<feature type="transmembrane region" description="Helical" evidence="8">
    <location>
        <begin position="82"/>
        <end position="103"/>
    </location>
</feature>
<name>A0A1H1S6S2_9MICO</name>
<evidence type="ECO:0000256" key="6">
    <source>
        <dbReference type="ARBA" id="ARBA00023136"/>
    </source>
</evidence>
<evidence type="ECO:0000256" key="2">
    <source>
        <dbReference type="ARBA" id="ARBA00022448"/>
    </source>
</evidence>
<dbReference type="AlphaFoldDB" id="A0A1H1S6S2"/>
<dbReference type="STRING" id="684552.SAMN04489719_2316"/>